<keyword evidence="6" id="KW-1185">Reference proteome</keyword>
<accession>A0AAV7MUB1</accession>
<dbReference type="AlphaFoldDB" id="A0AAV7MUB1"/>
<evidence type="ECO:0000313" key="6">
    <source>
        <dbReference type="Proteomes" id="UP001066276"/>
    </source>
</evidence>
<dbReference type="Gene3D" id="2.10.90.10">
    <property type="entry name" value="Cystine-knot cytokines"/>
    <property type="match status" value="1"/>
</dbReference>
<organism evidence="5 6">
    <name type="scientific">Pleurodeles waltl</name>
    <name type="common">Iberian ribbed newt</name>
    <dbReference type="NCBI Taxonomy" id="8319"/>
    <lineage>
        <taxon>Eukaryota</taxon>
        <taxon>Metazoa</taxon>
        <taxon>Chordata</taxon>
        <taxon>Craniata</taxon>
        <taxon>Vertebrata</taxon>
        <taxon>Euteleostomi</taxon>
        <taxon>Amphibia</taxon>
        <taxon>Batrachia</taxon>
        <taxon>Caudata</taxon>
        <taxon>Salamandroidea</taxon>
        <taxon>Salamandridae</taxon>
        <taxon>Pleurodelinae</taxon>
        <taxon>Pleurodeles</taxon>
    </lineage>
</organism>
<protein>
    <recommendedName>
        <fullName evidence="4">TGF-beta family profile domain-containing protein</fullName>
    </recommendedName>
</protein>
<dbReference type="EMBL" id="JANPWB010000013">
    <property type="protein sequence ID" value="KAJ1105932.1"/>
    <property type="molecule type" value="Genomic_DNA"/>
</dbReference>
<keyword evidence="3" id="KW-0339">Growth factor</keyword>
<dbReference type="Pfam" id="PF00019">
    <property type="entry name" value="TGF_beta"/>
    <property type="match status" value="1"/>
</dbReference>
<dbReference type="InterPro" id="IPR029034">
    <property type="entry name" value="Cystine-knot_cytokine"/>
</dbReference>
<comment type="caution">
    <text evidence="5">The sequence shown here is derived from an EMBL/GenBank/DDBJ whole genome shotgun (WGS) entry which is preliminary data.</text>
</comment>
<feature type="domain" description="TGF-beta family profile" evidence="4">
    <location>
        <begin position="55"/>
        <end position="145"/>
    </location>
</feature>
<evidence type="ECO:0000313" key="5">
    <source>
        <dbReference type="EMBL" id="KAJ1105932.1"/>
    </source>
</evidence>
<comment type="similarity">
    <text evidence="3">Belongs to the TGF-beta family.</text>
</comment>
<name>A0AAV7MUB1_PLEWA</name>
<dbReference type="GO" id="GO:0008083">
    <property type="term" value="F:growth factor activity"/>
    <property type="evidence" value="ECO:0007669"/>
    <property type="project" value="UniProtKB-KW"/>
</dbReference>
<sequence>MLQAMGMEVEPHIPAGRAAALRHLWGHHLMNLGGKPSSQHPNISSDEAFLTRKLNCTEISYRVTINDLGWDSWVIHPELFFYTDCMGCLCAQGVNVTSATQPEICRVGLSTFQHQEQQTNCCQVTTSLTPFAYLDPGSGLMLRSVEMNQECLCGP</sequence>
<evidence type="ECO:0000256" key="3">
    <source>
        <dbReference type="RuleBase" id="RU000354"/>
    </source>
</evidence>
<dbReference type="SUPFAM" id="SSF57501">
    <property type="entry name" value="Cystine-knot cytokines"/>
    <property type="match status" value="1"/>
</dbReference>
<gene>
    <name evidence="5" type="ORF">NDU88_003335</name>
</gene>
<dbReference type="InterPro" id="IPR001839">
    <property type="entry name" value="TGF-b_C"/>
</dbReference>
<evidence type="ECO:0000259" key="4">
    <source>
        <dbReference type="Pfam" id="PF00019"/>
    </source>
</evidence>
<proteinExistence type="inferred from homology"/>
<dbReference type="GO" id="GO:0005576">
    <property type="term" value="C:extracellular region"/>
    <property type="evidence" value="ECO:0007669"/>
    <property type="project" value="UniProtKB-SubCell"/>
</dbReference>
<keyword evidence="2" id="KW-0964">Secreted</keyword>
<evidence type="ECO:0000256" key="1">
    <source>
        <dbReference type="ARBA" id="ARBA00004613"/>
    </source>
</evidence>
<evidence type="ECO:0000256" key="2">
    <source>
        <dbReference type="ARBA" id="ARBA00022525"/>
    </source>
</evidence>
<comment type="subcellular location">
    <subcellularLocation>
        <location evidence="1">Secreted</location>
    </subcellularLocation>
</comment>
<dbReference type="Proteomes" id="UP001066276">
    <property type="component" value="Chromosome 9"/>
</dbReference>
<reference evidence="5" key="1">
    <citation type="journal article" date="2022" name="bioRxiv">
        <title>Sequencing and chromosome-scale assembly of the giantPleurodeles waltlgenome.</title>
        <authorList>
            <person name="Brown T."/>
            <person name="Elewa A."/>
            <person name="Iarovenko S."/>
            <person name="Subramanian E."/>
            <person name="Araus A.J."/>
            <person name="Petzold A."/>
            <person name="Susuki M."/>
            <person name="Suzuki K.-i.T."/>
            <person name="Hayashi T."/>
            <person name="Toyoda A."/>
            <person name="Oliveira C."/>
            <person name="Osipova E."/>
            <person name="Leigh N.D."/>
            <person name="Simon A."/>
            <person name="Yun M.H."/>
        </authorList>
    </citation>
    <scope>NUCLEOTIDE SEQUENCE</scope>
    <source>
        <strain evidence="5">20211129_DDA</strain>
        <tissue evidence="5">Liver</tissue>
    </source>
</reference>